<dbReference type="PANTHER" id="PTHR31703:SF2">
    <property type="entry name" value="UPF0669 PROTEIN C6ORF120"/>
    <property type="match status" value="1"/>
</dbReference>
<dbReference type="GO" id="GO:0005576">
    <property type="term" value="C:extracellular region"/>
    <property type="evidence" value="ECO:0007669"/>
    <property type="project" value="UniProtKB-SubCell"/>
</dbReference>
<keyword evidence="3" id="KW-0964">Secreted</keyword>
<gene>
    <name evidence="7" type="primary">ORF85677</name>
    <name evidence="8" type="synonym">ORF85680</name>
</gene>
<evidence type="ECO:0000256" key="3">
    <source>
        <dbReference type="ARBA" id="ARBA00022525"/>
    </source>
</evidence>
<sequence>MRRTFNIFLGTFLVLAIHFNVCLCSSEWLIQTLEDDIGAENFTYYRLQRPGSLRLQLVSLHGDVDIYVSSSVSQPDYSNYDLKSESCGFDIISIPAIMSRPVYLGLFGHPNNHQSKYRLSIFEVDEPVVDDYEALVDKYYYEEMDGSSSKEPIEKDTYAKLSSRKSVKVDHREDERPLWWDILIDTLKFFVEFLLQTR</sequence>
<comment type="similarity">
    <text evidence="2">Belongs to the UPF0669 family.</text>
</comment>
<evidence type="ECO:0000313" key="7">
    <source>
        <dbReference type="EMBL" id="CEK73194.1"/>
    </source>
</evidence>
<dbReference type="EMBL" id="HACG01026329">
    <property type="protein sequence ID" value="CEK73194.1"/>
    <property type="molecule type" value="Transcribed_RNA"/>
</dbReference>
<dbReference type="EMBL" id="HACG01026331">
    <property type="protein sequence ID" value="CEK73196.1"/>
    <property type="molecule type" value="Transcribed_RNA"/>
</dbReference>
<evidence type="ECO:0000313" key="8">
    <source>
        <dbReference type="EMBL" id="CEK73196.1"/>
    </source>
</evidence>
<dbReference type="Pfam" id="PF17065">
    <property type="entry name" value="UPF0669"/>
    <property type="match status" value="1"/>
</dbReference>
<evidence type="ECO:0000256" key="2">
    <source>
        <dbReference type="ARBA" id="ARBA00008960"/>
    </source>
</evidence>
<accession>A0A0B6ZX47</accession>
<keyword evidence="4 6" id="KW-0732">Signal</keyword>
<dbReference type="PANTHER" id="PTHR31703">
    <property type="entry name" value="UPF0669 PROTEIN C6ORF120"/>
    <property type="match status" value="1"/>
</dbReference>
<evidence type="ECO:0000256" key="5">
    <source>
        <dbReference type="ARBA" id="ARBA00023180"/>
    </source>
</evidence>
<keyword evidence="5" id="KW-0325">Glycoprotein</keyword>
<reference evidence="7" key="1">
    <citation type="submission" date="2014-12" db="EMBL/GenBank/DDBJ databases">
        <title>Insight into the proteome of Arion vulgaris.</title>
        <authorList>
            <person name="Aradska J."/>
            <person name="Bulat T."/>
            <person name="Smidak R."/>
            <person name="Sarate P."/>
            <person name="Gangsoo J."/>
            <person name="Sialana F."/>
            <person name="Bilban M."/>
            <person name="Lubec G."/>
        </authorList>
    </citation>
    <scope>NUCLEOTIDE SEQUENCE</scope>
    <source>
        <tissue evidence="7">Skin</tissue>
    </source>
</reference>
<dbReference type="AlphaFoldDB" id="A0A0B6ZX47"/>
<feature type="signal peptide" evidence="6">
    <location>
        <begin position="1"/>
        <end position="24"/>
    </location>
</feature>
<evidence type="ECO:0000256" key="4">
    <source>
        <dbReference type="ARBA" id="ARBA00022729"/>
    </source>
</evidence>
<evidence type="ECO:0000256" key="6">
    <source>
        <dbReference type="SAM" id="SignalP"/>
    </source>
</evidence>
<protein>
    <submittedName>
        <fullName evidence="7">Uncharacterized protein</fullName>
    </submittedName>
</protein>
<comment type="subcellular location">
    <subcellularLocation>
        <location evidence="1">Secreted</location>
    </subcellularLocation>
</comment>
<name>A0A0B6ZX47_9EUPU</name>
<proteinExistence type="inferred from homology"/>
<evidence type="ECO:0000256" key="1">
    <source>
        <dbReference type="ARBA" id="ARBA00004613"/>
    </source>
</evidence>
<organism evidence="7">
    <name type="scientific">Arion vulgaris</name>
    <dbReference type="NCBI Taxonomy" id="1028688"/>
    <lineage>
        <taxon>Eukaryota</taxon>
        <taxon>Metazoa</taxon>
        <taxon>Spiralia</taxon>
        <taxon>Lophotrochozoa</taxon>
        <taxon>Mollusca</taxon>
        <taxon>Gastropoda</taxon>
        <taxon>Heterobranchia</taxon>
        <taxon>Euthyneura</taxon>
        <taxon>Panpulmonata</taxon>
        <taxon>Eupulmonata</taxon>
        <taxon>Stylommatophora</taxon>
        <taxon>Helicina</taxon>
        <taxon>Arionoidea</taxon>
        <taxon>Arionidae</taxon>
        <taxon>Arion</taxon>
    </lineage>
</organism>
<feature type="chain" id="PRO_5007391296" evidence="6">
    <location>
        <begin position="25"/>
        <end position="198"/>
    </location>
</feature>
<dbReference type="InterPro" id="IPR031420">
    <property type="entry name" value="UPF0669"/>
</dbReference>